<dbReference type="SUPFAM" id="SSF51735">
    <property type="entry name" value="NAD(P)-binding Rossmann-fold domains"/>
    <property type="match status" value="1"/>
</dbReference>
<dbReference type="SMART" id="SM00829">
    <property type="entry name" value="PKS_ER"/>
    <property type="match status" value="1"/>
</dbReference>
<feature type="domain" description="Enoyl reductase (ER)" evidence="3">
    <location>
        <begin position="10"/>
        <end position="308"/>
    </location>
</feature>
<dbReference type="InterPro" id="IPR013154">
    <property type="entry name" value="ADH-like_N"/>
</dbReference>
<evidence type="ECO:0000313" key="5">
    <source>
        <dbReference type="Proteomes" id="UP000621500"/>
    </source>
</evidence>
<dbReference type="PANTHER" id="PTHR44154:SF1">
    <property type="entry name" value="QUINONE OXIDOREDUCTASE"/>
    <property type="match status" value="1"/>
</dbReference>
<evidence type="ECO:0000259" key="3">
    <source>
        <dbReference type="SMART" id="SM00829"/>
    </source>
</evidence>
<dbReference type="InterPro" id="IPR020843">
    <property type="entry name" value="ER"/>
</dbReference>
<keyword evidence="1" id="KW-0521">NADP</keyword>
<dbReference type="InterPro" id="IPR011032">
    <property type="entry name" value="GroES-like_sf"/>
</dbReference>
<evidence type="ECO:0000256" key="1">
    <source>
        <dbReference type="ARBA" id="ARBA00022857"/>
    </source>
</evidence>
<dbReference type="InterPro" id="IPR036291">
    <property type="entry name" value="NAD(P)-bd_dom_sf"/>
</dbReference>
<reference evidence="4 5" key="1">
    <citation type="submission" date="2021-01" db="EMBL/GenBank/DDBJ databases">
        <title>Whole genome shotgun sequence of Plantactinospora mayteni NBRC 109088.</title>
        <authorList>
            <person name="Komaki H."/>
            <person name="Tamura T."/>
        </authorList>
    </citation>
    <scope>NUCLEOTIDE SEQUENCE [LARGE SCALE GENOMIC DNA]</scope>
    <source>
        <strain evidence="4 5">NBRC 109088</strain>
    </source>
</reference>
<dbReference type="Gene3D" id="3.90.180.10">
    <property type="entry name" value="Medium-chain alcohol dehydrogenases, catalytic domain"/>
    <property type="match status" value="1"/>
</dbReference>
<keyword evidence="5" id="KW-1185">Reference proteome</keyword>
<dbReference type="InterPro" id="IPR051603">
    <property type="entry name" value="Zinc-ADH_QOR/CCCR"/>
</dbReference>
<dbReference type="SUPFAM" id="SSF50129">
    <property type="entry name" value="GroES-like"/>
    <property type="match status" value="1"/>
</dbReference>
<feature type="region of interest" description="Disordered" evidence="2">
    <location>
        <begin position="1"/>
        <end position="25"/>
    </location>
</feature>
<evidence type="ECO:0000313" key="4">
    <source>
        <dbReference type="EMBL" id="GIG99398.1"/>
    </source>
</evidence>
<dbReference type="PANTHER" id="PTHR44154">
    <property type="entry name" value="QUINONE OXIDOREDUCTASE"/>
    <property type="match status" value="1"/>
</dbReference>
<protein>
    <submittedName>
        <fullName evidence="4">NADPH:quinone reductase</fullName>
    </submittedName>
</protein>
<proteinExistence type="predicted"/>
<dbReference type="Pfam" id="PF08240">
    <property type="entry name" value="ADH_N"/>
    <property type="match status" value="1"/>
</dbReference>
<name>A0ABQ4EXK8_9ACTN</name>
<comment type="caution">
    <text evidence="4">The sequence shown here is derived from an EMBL/GenBank/DDBJ whole genome shotgun (WGS) entry which is preliminary data.</text>
</comment>
<organism evidence="4 5">
    <name type="scientific">Plantactinospora mayteni</name>
    <dbReference type="NCBI Taxonomy" id="566021"/>
    <lineage>
        <taxon>Bacteria</taxon>
        <taxon>Bacillati</taxon>
        <taxon>Actinomycetota</taxon>
        <taxon>Actinomycetes</taxon>
        <taxon>Micromonosporales</taxon>
        <taxon>Micromonosporaceae</taxon>
        <taxon>Plantactinospora</taxon>
    </lineage>
</organism>
<dbReference type="InterPro" id="IPR013149">
    <property type="entry name" value="ADH-like_C"/>
</dbReference>
<dbReference type="EMBL" id="BONX01000044">
    <property type="protein sequence ID" value="GIG99398.1"/>
    <property type="molecule type" value="Genomic_DNA"/>
</dbReference>
<dbReference type="Pfam" id="PF00107">
    <property type="entry name" value="ADH_zinc_N"/>
    <property type="match status" value="1"/>
</dbReference>
<evidence type="ECO:0000256" key="2">
    <source>
        <dbReference type="SAM" id="MobiDB-lite"/>
    </source>
</evidence>
<dbReference type="CDD" id="cd05289">
    <property type="entry name" value="MDR_like_2"/>
    <property type="match status" value="1"/>
</dbReference>
<dbReference type="Gene3D" id="3.40.50.720">
    <property type="entry name" value="NAD(P)-binding Rossmann-like Domain"/>
    <property type="match status" value="1"/>
</dbReference>
<gene>
    <name evidence="4" type="ORF">Pma05_59710</name>
</gene>
<dbReference type="Proteomes" id="UP000621500">
    <property type="component" value="Unassembled WGS sequence"/>
</dbReference>
<accession>A0ABQ4EXK8</accession>
<sequence>MRAVMSESFGAMPEVREMPEPTPGDGEVKIEVQTSSLNGFDAKLAGGFLNGEIEHQFPVVLGRDFAGIVTEVGRGVSGFMPGEKVFGVVAKPGLGDGSFGEYVVVPEEIGLAPLPAGLDYRSAGVLGLAGVAALASVDAVAPVHGETLLISGATGGVGHYAVQLAAARGATVIATAEAGPAADLLHELGAAHTVDHRSDLAAQVRRFAPDGVDSAVHLAGDPELIADLVTPGGRFSSTLRVSSEQLGDRALDVTAVEAMPDRIVLDHIATEAAADRLRPSIARTYLLDEVPQAFADFNNSGTVGKLAVAIGPAG</sequence>